<feature type="region of interest" description="Disordered" evidence="1">
    <location>
        <begin position="284"/>
        <end position="321"/>
    </location>
</feature>
<evidence type="ECO:0000313" key="5">
    <source>
        <dbReference type="EMBL" id="CDW90740.1"/>
    </source>
</evidence>
<reference evidence="5 6" key="1">
    <citation type="submission" date="2014-06" db="EMBL/GenBank/DDBJ databases">
        <authorList>
            <person name="Swart Estienne"/>
        </authorList>
    </citation>
    <scope>NUCLEOTIDE SEQUENCE [LARGE SCALE GENOMIC DNA]</scope>
    <source>
        <strain evidence="5 6">130c</strain>
    </source>
</reference>
<keyword evidence="2" id="KW-1133">Transmembrane helix</keyword>
<feature type="transmembrane region" description="Helical" evidence="2">
    <location>
        <begin position="248"/>
        <end position="266"/>
    </location>
</feature>
<dbReference type="OrthoDB" id="6510177at2759"/>
<organism evidence="5 6">
    <name type="scientific">Stylonychia lemnae</name>
    <name type="common">Ciliate</name>
    <dbReference type="NCBI Taxonomy" id="5949"/>
    <lineage>
        <taxon>Eukaryota</taxon>
        <taxon>Sar</taxon>
        <taxon>Alveolata</taxon>
        <taxon>Ciliophora</taxon>
        <taxon>Intramacronucleata</taxon>
        <taxon>Spirotrichea</taxon>
        <taxon>Stichotrichia</taxon>
        <taxon>Sporadotrichida</taxon>
        <taxon>Oxytrichidae</taxon>
        <taxon>Stylonychinae</taxon>
        <taxon>Stylonychia</taxon>
    </lineage>
</organism>
<keyword evidence="2" id="KW-0472">Membrane</keyword>
<evidence type="ECO:0000256" key="3">
    <source>
        <dbReference type="SAM" id="SignalP"/>
    </source>
</evidence>
<dbReference type="EMBL" id="CCKQ01018756">
    <property type="protein sequence ID" value="CDW90740.1"/>
    <property type="molecule type" value="Genomic_DNA"/>
</dbReference>
<keyword evidence="6" id="KW-1185">Reference proteome</keyword>
<proteinExistence type="predicted"/>
<sequence length="321" mass="36032">MINSQSIILKTVILFSMAILAGALPQQCNKPDAEKIMLAQAMKAGPAPGETCVLVQHCFRGPDDPTMEQSKCPNGADPTHINNPEISYFTPTKLKRKDSQDAFKLICPFMDQSGDLCCNDDQVEIMNSVFGKDCSICAANLKRMWCDYTCHPQKTKFVQATGYQMDPDDGNLTLTNFTVDPDYACTITDYEHSLIDNIHSCDELVPTNGIFDNYIDCQNCTCAYCDKACKPPEVSADIGFFDGFNKELVGISYGVLIGFTIIFQLIRHFCLKRKLQAEKVSDSDQSDSLLNQKMRKESDNDLILETNDYNQRLQNQRNKDD</sequence>
<feature type="signal peptide" evidence="3">
    <location>
        <begin position="1"/>
        <end position="23"/>
    </location>
</feature>
<evidence type="ECO:0000259" key="4">
    <source>
        <dbReference type="Pfam" id="PF16414"/>
    </source>
</evidence>
<keyword evidence="2" id="KW-0812">Transmembrane</keyword>
<feature type="compositionally biased region" description="Polar residues" evidence="1">
    <location>
        <begin position="307"/>
        <end position="321"/>
    </location>
</feature>
<evidence type="ECO:0000256" key="2">
    <source>
        <dbReference type="SAM" id="Phobius"/>
    </source>
</evidence>
<feature type="domain" description="Niemann-Pick C1 N-terminal" evidence="4">
    <location>
        <begin position="87"/>
        <end position="184"/>
    </location>
</feature>
<dbReference type="Proteomes" id="UP000039865">
    <property type="component" value="Unassembled WGS sequence"/>
</dbReference>
<dbReference type="AlphaFoldDB" id="A0A078B895"/>
<protein>
    <recommendedName>
        <fullName evidence="4">Niemann-Pick C1 N-terminal domain-containing protein</fullName>
    </recommendedName>
</protein>
<dbReference type="Pfam" id="PF16414">
    <property type="entry name" value="NPC1_N"/>
    <property type="match status" value="1"/>
</dbReference>
<evidence type="ECO:0000256" key="1">
    <source>
        <dbReference type="SAM" id="MobiDB-lite"/>
    </source>
</evidence>
<feature type="chain" id="PRO_5001729927" description="Niemann-Pick C1 N-terminal domain-containing protein" evidence="3">
    <location>
        <begin position="24"/>
        <end position="321"/>
    </location>
</feature>
<dbReference type="InParanoid" id="A0A078B895"/>
<accession>A0A078B895</accession>
<name>A0A078B895_STYLE</name>
<keyword evidence="3" id="KW-0732">Signal</keyword>
<evidence type="ECO:0000313" key="6">
    <source>
        <dbReference type="Proteomes" id="UP000039865"/>
    </source>
</evidence>
<gene>
    <name evidence="5" type="primary">Contig8860.g9464</name>
    <name evidence="5" type="ORF">STYLEM_19886</name>
</gene>
<dbReference type="InterPro" id="IPR032190">
    <property type="entry name" value="NPC1_N"/>
</dbReference>